<accession>A0A1H3Y5U4</accession>
<reference evidence="1 2" key="1">
    <citation type="submission" date="2016-10" db="EMBL/GenBank/DDBJ databases">
        <authorList>
            <person name="de Groot N.N."/>
        </authorList>
    </citation>
    <scope>NUCLEOTIDE SEQUENCE [LARGE SCALE GENOMIC DNA]</scope>
    <source>
        <strain evidence="1 2">DSM 25383</strain>
    </source>
</reference>
<gene>
    <name evidence="1" type="ORF">SAMN05444145_101440</name>
</gene>
<dbReference type="STRING" id="1033731.SAMN05444145_101440"/>
<evidence type="ECO:0000313" key="1">
    <source>
        <dbReference type="EMBL" id="SEA06441.1"/>
    </source>
</evidence>
<evidence type="ECO:0000313" key="2">
    <source>
        <dbReference type="Proteomes" id="UP000183253"/>
    </source>
</evidence>
<keyword evidence="2" id="KW-1185">Reference proteome</keyword>
<proteinExistence type="predicted"/>
<organism evidence="1 2">
    <name type="scientific">Alistipes timonensis JC136</name>
    <dbReference type="NCBI Taxonomy" id="1033731"/>
    <lineage>
        <taxon>Bacteria</taxon>
        <taxon>Pseudomonadati</taxon>
        <taxon>Bacteroidota</taxon>
        <taxon>Bacteroidia</taxon>
        <taxon>Bacteroidales</taxon>
        <taxon>Rikenellaceae</taxon>
        <taxon>Alistipes</taxon>
    </lineage>
</organism>
<dbReference type="Proteomes" id="UP000183253">
    <property type="component" value="Unassembled WGS sequence"/>
</dbReference>
<evidence type="ECO:0008006" key="3">
    <source>
        <dbReference type="Google" id="ProtNLM"/>
    </source>
</evidence>
<name>A0A1H3Y5U4_9BACT</name>
<dbReference type="AlphaFoldDB" id="A0A1H3Y5U4"/>
<protein>
    <recommendedName>
        <fullName evidence="3">TolB-like 6-blade propeller-like</fullName>
    </recommendedName>
</protein>
<dbReference type="EMBL" id="FNRI01000001">
    <property type="protein sequence ID" value="SEA06441.1"/>
    <property type="molecule type" value="Genomic_DNA"/>
</dbReference>
<sequence length="321" mass="36293">MPGLIRTEYPSEGDDCIVAAELSFTVAAIVRCQNLLFLLSPDRRVYAFDAATKRVREIYRYSLSFDIYPADNGFAIVDGAALYLLDFRGTVKQMYYLEKPNNGLSTYMDGYFYVLKESIYYPMGPRSTRASEPIISHYLFRPEFKYENENPSQGSGSRGSGVGGTIMSGDILRMLRTENAIVVNTSKMAYLHDKRFHKPCYMQALDASSRIVTISDNFIGLNLDDQFLIYRRDAITERTLIHRAGRCTDYADHTMRSSPIAITMESMCGISITTPLRRWRISRDLGRRFRGCSSSSATCISCATIPFINTSHSLWKQSASS</sequence>